<dbReference type="Pfam" id="PF00873">
    <property type="entry name" value="ACR_tran"/>
    <property type="match status" value="2"/>
</dbReference>
<dbReference type="Gene3D" id="3.30.70.1440">
    <property type="entry name" value="Multidrug efflux transporter AcrB pore domain"/>
    <property type="match status" value="1"/>
</dbReference>
<dbReference type="PANTHER" id="PTHR32063">
    <property type="match status" value="1"/>
</dbReference>
<dbReference type="GO" id="GO:0005886">
    <property type="term" value="C:plasma membrane"/>
    <property type="evidence" value="ECO:0007669"/>
    <property type="project" value="TreeGrafter"/>
</dbReference>
<dbReference type="InParanoid" id="A0A2G4YU56"/>
<feature type="transmembrane region" description="Helical" evidence="1">
    <location>
        <begin position="12"/>
        <end position="32"/>
    </location>
</feature>
<dbReference type="SUPFAM" id="SSF82714">
    <property type="entry name" value="Multidrug efflux transporter AcrB TolC docking domain, DN and DC subdomains"/>
    <property type="match status" value="2"/>
</dbReference>
<dbReference type="GO" id="GO:0042910">
    <property type="term" value="F:xenobiotic transmembrane transporter activity"/>
    <property type="evidence" value="ECO:0007669"/>
    <property type="project" value="TreeGrafter"/>
</dbReference>
<dbReference type="SUPFAM" id="SSF82866">
    <property type="entry name" value="Multidrug efflux transporter AcrB transmembrane domain"/>
    <property type="match status" value="2"/>
</dbReference>
<feature type="transmembrane region" description="Helical" evidence="1">
    <location>
        <begin position="366"/>
        <end position="386"/>
    </location>
</feature>
<dbReference type="Gene3D" id="3.30.70.1430">
    <property type="entry name" value="Multidrug efflux transporter AcrB pore domain"/>
    <property type="match status" value="2"/>
</dbReference>
<dbReference type="EMBL" id="PDEM01000009">
    <property type="protein sequence ID" value="PHZ85869.1"/>
    <property type="molecule type" value="Genomic_DNA"/>
</dbReference>
<feature type="transmembrane region" description="Helical" evidence="1">
    <location>
        <begin position="881"/>
        <end position="901"/>
    </location>
</feature>
<dbReference type="PANTHER" id="PTHR32063:SF0">
    <property type="entry name" value="SWARMING MOTILITY PROTEIN SWRC"/>
    <property type="match status" value="1"/>
</dbReference>
<feature type="transmembrane region" description="Helical" evidence="1">
    <location>
        <begin position="339"/>
        <end position="359"/>
    </location>
</feature>
<feature type="transmembrane region" description="Helical" evidence="1">
    <location>
        <begin position="527"/>
        <end position="545"/>
    </location>
</feature>
<accession>A0A2G4YU56</accession>
<proteinExistence type="predicted"/>
<dbReference type="Gene3D" id="3.30.2090.10">
    <property type="entry name" value="Multidrug efflux transporter AcrB TolC docking domain, DN and DC subdomains"/>
    <property type="match status" value="2"/>
</dbReference>
<evidence type="ECO:0000256" key="1">
    <source>
        <dbReference type="SAM" id="Phobius"/>
    </source>
</evidence>
<keyword evidence="3" id="KW-1185">Reference proteome</keyword>
<organism evidence="2 3">
    <name type="scientific">Paremcibacter congregatus</name>
    <dbReference type="NCBI Taxonomy" id="2043170"/>
    <lineage>
        <taxon>Bacteria</taxon>
        <taxon>Pseudomonadati</taxon>
        <taxon>Pseudomonadota</taxon>
        <taxon>Alphaproteobacteria</taxon>
        <taxon>Emcibacterales</taxon>
        <taxon>Emcibacteraceae</taxon>
        <taxon>Paremcibacter</taxon>
    </lineage>
</organism>
<keyword evidence="1" id="KW-0812">Transmembrane</keyword>
<dbReference type="Gene3D" id="3.30.70.1320">
    <property type="entry name" value="Multidrug efflux transporter AcrB pore domain like"/>
    <property type="match status" value="1"/>
</dbReference>
<feature type="transmembrane region" description="Helical" evidence="1">
    <location>
        <begin position="988"/>
        <end position="1011"/>
    </location>
</feature>
<sequence length="1035" mass="113340">MKLTRQSLNNPAAVAIVAAVMMVLGFVSMINMPAQLLPNIQKPVITVINAWPGASPAEIESEITVPVEEVLQGTPGMTEMVSWSLGNFGFMQLEFALETDMTRALIEVISRLNRLRPLPANAEKPQIMVGEWGDANDTLIEYYVQMLPGYEDRMLENSKYMRDVVVPELQSLYGVSRIEFDDSFSGDGQQLQIIFDPYRAAELGIDIARVPARIGRSADLSSGFVDVGRRQYSVRFEGRYDADELAGLILEWRDGLPIKLGDVARVEVGPGRLDGFIYQNGKPSFRMAISKTNDANVLEALDGVKQKIEELNNSTLKDRGMKAQYSFDPGLYINRSINLLGSNLVIGMILAVGVLWAFLRQWRATFLISLAIPTSLLATFVILSLTGRTLNVISLAGLAFASGMVLDAAIVVLENIIRLRERGESAAEASDKGATQVWGALLASTATTVAIFIPIMFLEDAEGQMFADLAMTIAISVSVSLLVAVTVLPTAARYWMKTLPEVEKDETFWDHLADRLMTLTNSRKKQAGWVFGLVFFSLATTFLLWPQSNYLPAVERDTVDSFLFFPPGTNVDTANKEIAQVIDQRIQPYLFGEKQPKVREYFFWSFPGMSGGWLALNGEDGADLEKLQALVQSEIIANIPDLFGFTMRRSLFGGFDSANSVELRMTSRNLSAVKEAAMQGMGIVMGSIPGATANPQPDPFADASELKFEPNDVRLAEVGWTRQDLSMVVMELGQGAWLGEYFNGQDRLDIYLKSETFQTPEEMIDLPVQTPKGGLVPLGELATISKVLAPSAIVHFDRIRAYSLSVNPPPGMSLEELIRQLEQKVEPQLRALLPADAAISYAGSAKDLQRALITLGGNALMALGLLILIMAGLFRSLKAALLVVISIPLASVGGVLAITLLNKIKFQPLDLLGMIGFIILLGLVVNNAILLVAQTRTAESRGMTRPEAVRQALRLRLRPIFMSTLTSLFGMLPLLLVPGSGSEIYRGMAAAIVGGMSVSTIFTLILLPSLLQLTHRKRPTPAQPEIQQTNLKPAE</sequence>
<reference evidence="2 3" key="1">
    <citation type="submission" date="2017-10" db="EMBL/GenBank/DDBJ databases">
        <title>Frigbacter circumglobatus gen. nov. sp. nov., isolated from sediment cultured in situ.</title>
        <authorList>
            <person name="Zhao Z."/>
        </authorList>
    </citation>
    <scope>NUCLEOTIDE SEQUENCE [LARGE SCALE GENOMIC DNA]</scope>
    <source>
        <strain evidence="2 3">ZYL</strain>
    </source>
</reference>
<feature type="transmembrane region" description="Helical" evidence="1">
    <location>
        <begin position="437"/>
        <end position="457"/>
    </location>
</feature>
<feature type="transmembrane region" description="Helical" evidence="1">
    <location>
        <begin position="469"/>
        <end position="488"/>
    </location>
</feature>
<dbReference type="InterPro" id="IPR027463">
    <property type="entry name" value="AcrB_DN_DC_subdom"/>
</dbReference>
<feature type="transmembrane region" description="Helical" evidence="1">
    <location>
        <begin position="851"/>
        <end position="874"/>
    </location>
</feature>
<keyword evidence="1" id="KW-1133">Transmembrane helix</keyword>
<protein>
    <submittedName>
        <fullName evidence="2">Acriflavine resistance protein B</fullName>
    </submittedName>
</protein>
<gene>
    <name evidence="2" type="ORF">CRD36_04105</name>
</gene>
<name>A0A2G4YU56_9PROT</name>
<dbReference type="SUPFAM" id="SSF82693">
    <property type="entry name" value="Multidrug efflux transporter AcrB pore domain, PN1, PN2, PC1 and PC2 subdomains"/>
    <property type="match status" value="2"/>
</dbReference>
<comment type="caution">
    <text evidence="2">The sequence shown here is derived from an EMBL/GenBank/DDBJ whole genome shotgun (WGS) entry which is preliminary data.</text>
</comment>
<feature type="transmembrane region" description="Helical" evidence="1">
    <location>
        <begin position="913"/>
        <end position="934"/>
    </location>
</feature>
<dbReference type="AlphaFoldDB" id="A0A2G4YU56"/>
<dbReference type="Gene3D" id="1.20.1640.10">
    <property type="entry name" value="Multidrug efflux transporter AcrB transmembrane domain"/>
    <property type="match status" value="2"/>
</dbReference>
<dbReference type="PRINTS" id="PR00702">
    <property type="entry name" value="ACRIFLAVINRP"/>
</dbReference>
<keyword evidence="1" id="KW-0472">Membrane</keyword>
<dbReference type="OrthoDB" id="9807350at2"/>
<dbReference type="InterPro" id="IPR001036">
    <property type="entry name" value="Acrflvin-R"/>
</dbReference>
<evidence type="ECO:0000313" key="2">
    <source>
        <dbReference type="EMBL" id="PHZ85869.1"/>
    </source>
</evidence>
<feature type="transmembrane region" description="Helical" evidence="1">
    <location>
        <begin position="955"/>
        <end position="976"/>
    </location>
</feature>
<feature type="transmembrane region" description="Helical" evidence="1">
    <location>
        <begin position="392"/>
        <end position="417"/>
    </location>
</feature>
<dbReference type="RefSeq" id="WP_099471454.1">
    <property type="nucleotide sequence ID" value="NZ_CP041025.1"/>
</dbReference>
<dbReference type="Proteomes" id="UP000229730">
    <property type="component" value="Unassembled WGS sequence"/>
</dbReference>
<evidence type="ECO:0000313" key="3">
    <source>
        <dbReference type="Proteomes" id="UP000229730"/>
    </source>
</evidence>